<dbReference type="PROSITE" id="PS50203">
    <property type="entry name" value="CALPAIN_CAT"/>
    <property type="match status" value="1"/>
</dbReference>
<protein>
    <recommendedName>
        <fullName evidence="2">Calpain catalytic domain-containing protein</fullName>
    </recommendedName>
</protein>
<dbReference type="InterPro" id="IPR038765">
    <property type="entry name" value="Papain-like_cys_pep_sf"/>
</dbReference>
<proteinExistence type="predicted"/>
<dbReference type="VEuPathDB" id="FungiDB:A1Q1_00754"/>
<dbReference type="OrthoDB" id="3943625at2759"/>
<organism evidence="3 4">
    <name type="scientific">Trichosporon asahii var. asahii (strain ATCC 90039 / CBS 2479 / JCM 2466 / KCTC 7840 / NBRC 103889/ NCYC 2677 / UAMH 7654)</name>
    <name type="common">Yeast</name>
    <dbReference type="NCBI Taxonomy" id="1186058"/>
    <lineage>
        <taxon>Eukaryota</taxon>
        <taxon>Fungi</taxon>
        <taxon>Dikarya</taxon>
        <taxon>Basidiomycota</taxon>
        <taxon>Agaricomycotina</taxon>
        <taxon>Tremellomycetes</taxon>
        <taxon>Trichosporonales</taxon>
        <taxon>Trichosporonaceae</taxon>
        <taxon>Trichosporon</taxon>
    </lineage>
</organism>
<feature type="active site" evidence="1">
    <location>
        <position position="166"/>
    </location>
</feature>
<dbReference type="RefSeq" id="XP_014183923.1">
    <property type="nucleotide sequence ID" value="XM_014328448.1"/>
</dbReference>
<keyword evidence="1" id="KW-0645">Protease</keyword>
<dbReference type="EMBL" id="ALBS01000013">
    <property type="protein sequence ID" value="EJT52849.1"/>
    <property type="molecule type" value="Genomic_DNA"/>
</dbReference>
<dbReference type="HOGENOM" id="CLU_671189_0_0_1"/>
<dbReference type="GO" id="GO:0004198">
    <property type="term" value="F:calcium-dependent cysteine-type endopeptidase activity"/>
    <property type="evidence" value="ECO:0007669"/>
    <property type="project" value="InterPro"/>
</dbReference>
<dbReference type="InterPro" id="IPR001300">
    <property type="entry name" value="Peptidase_C2_calpain_cat"/>
</dbReference>
<dbReference type="KEGG" id="tasa:A1Q1_00754"/>
<evidence type="ECO:0000256" key="1">
    <source>
        <dbReference type="PROSITE-ProRule" id="PRU00239"/>
    </source>
</evidence>
<name>J6F6Z2_TRIAS</name>
<gene>
    <name evidence="3" type="ORF">A1Q1_00754</name>
</gene>
<dbReference type="AlphaFoldDB" id="J6F6Z2"/>
<keyword evidence="1" id="KW-0788">Thiol protease</keyword>
<reference evidence="3 4" key="1">
    <citation type="journal article" date="2012" name="Eukaryot. Cell">
        <title>Draft genome sequence of CBS 2479, the standard type strain of Trichosporon asahii.</title>
        <authorList>
            <person name="Yang R.Y."/>
            <person name="Li H.T."/>
            <person name="Zhu H."/>
            <person name="Zhou G.P."/>
            <person name="Wang M."/>
            <person name="Wang L."/>
        </authorList>
    </citation>
    <scope>NUCLEOTIDE SEQUENCE [LARGE SCALE GENOMIC DNA]</scope>
    <source>
        <strain evidence="4">ATCC 90039 / CBS 2479 / JCM 2466 / KCTC 7840 / NCYC 2677 / UAMH 7654</strain>
    </source>
</reference>
<dbReference type="GO" id="GO:0006508">
    <property type="term" value="P:proteolysis"/>
    <property type="evidence" value="ECO:0007669"/>
    <property type="project" value="UniProtKB-KW"/>
</dbReference>
<dbReference type="Proteomes" id="UP000002748">
    <property type="component" value="Unassembled WGS sequence"/>
</dbReference>
<comment type="caution">
    <text evidence="3">The sequence shown here is derived from an EMBL/GenBank/DDBJ whole genome shotgun (WGS) entry which is preliminary data.</text>
</comment>
<accession>J6F6Z2</accession>
<dbReference type="GeneID" id="25984268"/>
<feature type="active site" evidence="1">
    <location>
        <position position="454"/>
    </location>
</feature>
<evidence type="ECO:0000313" key="3">
    <source>
        <dbReference type="EMBL" id="EJT52849.1"/>
    </source>
</evidence>
<sequence length="500" mass="53696">MNHPNVPVEVTYPIGPNTGTVKDFIDSGKIPVWNGTRDLLNGQLPANLGDASTSKAGATGQFGPEQGTNSNAAVFRYHGSVVARQYNPDLQLNLSIGAADYEGRKLDLTAQPDLPLPNPDRQLRCEYAYEHVLGGNGTTPKGALWALEGYVDLVAADVRQGGIGDCGMGAAVQALAAGGWTRYLTRMFLKRFDTPNAGDRNIVAVFRRDGKVQPVLIDDQLPTLRNANPNCWQYPGFQPVNDAAYPDVTKPTPIFFMPLFEKVSPASAASGLRGEPFTPTVRATLTPQAFAKFLDANADWKSATGYTGYAGLEGVNPSYVLAAITGGNPSWVWRQRPGFDGPIIAAIARCMQGTAPCVVSTTNAQLEGLGTKDSTGALWLAPNQQPAYIPGETSGLTATDTNGVTFTVIDFDNLKDGKSSVFSWVSGHAYAFAWTRGTRWPIQDLLSPRIKFLNPWGVNPESWPGSNGKGQWDDPAELTSSFRTFLESVSGVFTVTDMPA</sequence>
<keyword evidence="1" id="KW-0378">Hydrolase</keyword>
<feature type="active site" evidence="1">
    <location>
        <position position="428"/>
    </location>
</feature>
<evidence type="ECO:0000259" key="2">
    <source>
        <dbReference type="PROSITE" id="PS50203"/>
    </source>
</evidence>
<dbReference type="SUPFAM" id="SSF54001">
    <property type="entry name" value="Cysteine proteinases"/>
    <property type="match status" value="1"/>
</dbReference>
<evidence type="ECO:0000313" key="4">
    <source>
        <dbReference type="Proteomes" id="UP000002748"/>
    </source>
</evidence>
<feature type="domain" description="Calpain catalytic" evidence="2">
    <location>
        <begin position="157"/>
        <end position="500"/>
    </location>
</feature>